<dbReference type="AlphaFoldDB" id="A0A2W2BHR5"/>
<dbReference type="InterPro" id="IPR036388">
    <property type="entry name" value="WH-like_DNA-bd_sf"/>
</dbReference>
<evidence type="ECO:0000313" key="4">
    <source>
        <dbReference type="Proteomes" id="UP000248764"/>
    </source>
</evidence>
<dbReference type="InterPro" id="IPR000792">
    <property type="entry name" value="Tscrpt_reg_LuxR_C"/>
</dbReference>
<organism evidence="3 4">
    <name type="scientific">Jiangella anatolica</name>
    <dbReference type="NCBI Taxonomy" id="2670374"/>
    <lineage>
        <taxon>Bacteria</taxon>
        <taxon>Bacillati</taxon>
        <taxon>Actinomycetota</taxon>
        <taxon>Actinomycetes</taxon>
        <taxon>Jiangellales</taxon>
        <taxon>Jiangellaceae</taxon>
        <taxon>Jiangella</taxon>
    </lineage>
</organism>
<sequence>MVAPQQVDDLTDDDVTILRLLAQGLPLQLVARRAGMSSRTVRRRIRAVCDRLGVGTSIEAVVWAAKRGLL</sequence>
<evidence type="ECO:0000259" key="2">
    <source>
        <dbReference type="PROSITE" id="PS50043"/>
    </source>
</evidence>
<dbReference type="GO" id="GO:0003677">
    <property type="term" value="F:DNA binding"/>
    <property type="evidence" value="ECO:0007669"/>
    <property type="project" value="UniProtKB-KW"/>
</dbReference>
<protein>
    <submittedName>
        <fullName evidence="3">Helix-turn-helix transcriptional regulator</fullName>
    </submittedName>
</protein>
<dbReference type="EMBL" id="POTW01000001">
    <property type="protein sequence ID" value="PZF86655.1"/>
    <property type="molecule type" value="Genomic_DNA"/>
</dbReference>
<dbReference type="PANTHER" id="PTHR43214:SF38">
    <property type="entry name" value="NITRATE_NITRITE RESPONSE REGULATOR PROTEIN NARL"/>
    <property type="match status" value="1"/>
</dbReference>
<proteinExistence type="predicted"/>
<dbReference type="PANTHER" id="PTHR43214">
    <property type="entry name" value="TWO-COMPONENT RESPONSE REGULATOR"/>
    <property type="match status" value="1"/>
</dbReference>
<dbReference type="InterPro" id="IPR016032">
    <property type="entry name" value="Sig_transdc_resp-reg_C-effctor"/>
</dbReference>
<accession>A0A2W2BHR5</accession>
<dbReference type="SMART" id="SM00421">
    <property type="entry name" value="HTH_LUXR"/>
    <property type="match status" value="1"/>
</dbReference>
<name>A0A2W2BHR5_9ACTN</name>
<evidence type="ECO:0000313" key="3">
    <source>
        <dbReference type="EMBL" id="PZF86655.1"/>
    </source>
</evidence>
<reference evidence="3 4" key="1">
    <citation type="submission" date="2018-01" db="EMBL/GenBank/DDBJ databases">
        <title>Draft genome sequence of Jiangella sp. GTF31.</title>
        <authorList>
            <person name="Sahin N."/>
            <person name="Ay H."/>
            <person name="Saygin H."/>
        </authorList>
    </citation>
    <scope>NUCLEOTIDE SEQUENCE [LARGE SCALE GENOMIC DNA]</scope>
    <source>
        <strain evidence="3 4">GTF31</strain>
    </source>
</reference>
<dbReference type="Pfam" id="PF00196">
    <property type="entry name" value="GerE"/>
    <property type="match status" value="1"/>
</dbReference>
<feature type="domain" description="HTH luxR-type" evidence="2">
    <location>
        <begin position="3"/>
        <end position="68"/>
    </location>
</feature>
<dbReference type="Proteomes" id="UP000248764">
    <property type="component" value="Unassembled WGS sequence"/>
</dbReference>
<gene>
    <name evidence="3" type="ORF">C1I92_00310</name>
</gene>
<dbReference type="GO" id="GO:0006355">
    <property type="term" value="P:regulation of DNA-templated transcription"/>
    <property type="evidence" value="ECO:0007669"/>
    <property type="project" value="InterPro"/>
</dbReference>
<keyword evidence="1" id="KW-0238">DNA-binding</keyword>
<dbReference type="PROSITE" id="PS50043">
    <property type="entry name" value="HTH_LUXR_2"/>
    <property type="match status" value="1"/>
</dbReference>
<dbReference type="SUPFAM" id="SSF46894">
    <property type="entry name" value="C-terminal effector domain of the bipartite response regulators"/>
    <property type="match status" value="1"/>
</dbReference>
<evidence type="ECO:0000256" key="1">
    <source>
        <dbReference type="ARBA" id="ARBA00023125"/>
    </source>
</evidence>
<dbReference type="Gene3D" id="1.10.10.10">
    <property type="entry name" value="Winged helix-like DNA-binding domain superfamily/Winged helix DNA-binding domain"/>
    <property type="match status" value="1"/>
</dbReference>
<dbReference type="InterPro" id="IPR039420">
    <property type="entry name" value="WalR-like"/>
</dbReference>
<comment type="caution">
    <text evidence="3">The sequence shown here is derived from an EMBL/GenBank/DDBJ whole genome shotgun (WGS) entry which is preliminary data.</text>
</comment>
<keyword evidence="4" id="KW-1185">Reference proteome</keyword>
<dbReference type="RefSeq" id="WP_111252653.1">
    <property type="nucleotide sequence ID" value="NZ_POTW01000001.1"/>
</dbReference>